<dbReference type="RefSeq" id="WP_273555316.1">
    <property type="nucleotide sequence ID" value="NZ_JAQRFI010000025.1"/>
</dbReference>
<keyword evidence="3" id="KW-1185">Reference proteome</keyword>
<organism evidence="2 3">
    <name type="scientific">Xenorhabdus yunnanensis</name>
    <dbReference type="NCBI Taxonomy" id="3025878"/>
    <lineage>
        <taxon>Bacteria</taxon>
        <taxon>Pseudomonadati</taxon>
        <taxon>Pseudomonadota</taxon>
        <taxon>Gammaproteobacteria</taxon>
        <taxon>Enterobacterales</taxon>
        <taxon>Morganellaceae</taxon>
        <taxon>Xenorhabdus</taxon>
    </lineage>
</organism>
<feature type="non-terminal residue" evidence="2">
    <location>
        <position position="126"/>
    </location>
</feature>
<dbReference type="EMBL" id="JAQRFI010000025">
    <property type="protein sequence ID" value="MDC9590006.1"/>
    <property type="molecule type" value="Genomic_DNA"/>
</dbReference>
<evidence type="ECO:0000256" key="1">
    <source>
        <dbReference type="SAM" id="MobiDB-lite"/>
    </source>
</evidence>
<evidence type="ECO:0000313" key="3">
    <source>
        <dbReference type="Proteomes" id="UP001217178"/>
    </source>
</evidence>
<sequence>MITMLKKQNKPWTDKQRHRLKRVAWMNIFAQVAFPVVGAFTPALAVGDEIEAPQSSSNERLAESLRQASVPETPANETERWLAGAASRAAGMLKSGNLVESTKNQLRGLAVSEANQTLQNWLQRYG</sequence>
<name>A0ABT5LFW4_9GAMM</name>
<protein>
    <recommendedName>
        <fullName evidence="4">Invasin</fullName>
    </recommendedName>
</protein>
<proteinExistence type="predicted"/>
<evidence type="ECO:0008006" key="4">
    <source>
        <dbReference type="Google" id="ProtNLM"/>
    </source>
</evidence>
<dbReference type="Proteomes" id="UP001217178">
    <property type="component" value="Unassembled WGS sequence"/>
</dbReference>
<feature type="region of interest" description="Disordered" evidence="1">
    <location>
        <begin position="51"/>
        <end position="78"/>
    </location>
</feature>
<evidence type="ECO:0000313" key="2">
    <source>
        <dbReference type="EMBL" id="MDC9590006.1"/>
    </source>
</evidence>
<accession>A0ABT5LFW4</accession>
<reference evidence="2 3" key="1">
    <citation type="submission" date="2023-02" db="EMBL/GenBank/DDBJ databases">
        <title>Entomopathogenic bacteria.</title>
        <authorList>
            <person name="Machado R.A."/>
        </authorList>
    </citation>
    <scope>NUCLEOTIDE SEQUENCE [LARGE SCALE GENOMIC DNA]</scope>
    <source>
        <strain evidence="2 3">XENO-10</strain>
    </source>
</reference>
<gene>
    <name evidence="2" type="ORF">PSI23_12010</name>
</gene>
<comment type="caution">
    <text evidence="2">The sequence shown here is derived from an EMBL/GenBank/DDBJ whole genome shotgun (WGS) entry which is preliminary data.</text>
</comment>